<evidence type="ECO:0000313" key="2">
    <source>
        <dbReference type="Proteomes" id="UP000309937"/>
    </source>
</evidence>
<dbReference type="EMBL" id="RRGJ01000077">
    <property type="protein sequence ID" value="TJQ07733.1"/>
    <property type="molecule type" value="Genomic_DNA"/>
</dbReference>
<reference evidence="1 2" key="1">
    <citation type="submission" date="2018-12" db="EMBL/GenBank/DDBJ databases">
        <title>Food and Water Safety Consortium.</title>
        <authorList>
            <person name="Tyson S."/>
            <person name="Peterson C.-L."/>
            <person name="Olson A."/>
            <person name="Tyler S."/>
            <person name="Cabral J."/>
            <person name="Lynch T."/>
            <person name="Knox N."/>
            <person name="Van Domselaar G."/>
            <person name="Graham M."/>
        </authorList>
    </citation>
    <scope>NUCLEOTIDE SEQUENCE [LARGE SCALE GENOMIC DNA]</scope>
    <source>
        <strain evidence="1 2">FWSEC0118</strain>
    </source>
</reference>
<evidence type="ECO:0000313" key="1">
    <source>
        <dbReference type="EMBL" id="TJQ07733.1"/>
    </source>
</evidence>
<dbReference type="Gene3D" id="1.20.120.1620">
    <property type="match status" value="1"/>
</dbReference>
<organism evidence="1 2">
    <name type="scientific">Escherichia coli</name>
    <dbReference type="NCBI Taxonomy" id="562"/>
    <lineage>
        <taxon>Bacteria</taxon>
        <taxon>Pseudomonadati</taxon>
        <taxon>Pseudomonadota</taxon>
        <taxon>Gammaproteobacteria</taxon>
        <taxon>Enterobacterales</taxon>
        <taxon>Enterobacteriaceae</taxon>
        <taxon>Escherichia</taxon>
    </lineage>
</organism>
<dbReference type="RefSeq" id="WP_086251880.1">
    <property type="nucleotide sequence ID" value="NZ_NEMS01000086.1"/>
</dbReference>
<accession>A0A2A6PZY8</accession>
<dbReference type="Proteomes" id="UP000309937">
    <property type="component" value="Unassembled WGS sequence"/>
</dbReference>
<dbReference type="InterPro" id="IPR038314">
    <property type="entry name" value="T6SS_sf"/>
</dbReference>
<protein>
    <submittedName>
        <fullName evidence="1">Uncharacterized protein</fullName>
    </submittedName>
</protein>
<dbReference type="AlphaFoldDB" id="A0A2A6PZY8"/>
<sequence>MKAIFFIFCIFFMGNSLLYSEAKASESESTLDDYKIFTLAKCITSNYEKMGVDFTKLPLKDNTMGFIDIDAGLAFYRNKDSVLASFINKKTGGFYRPKQTSGDLASSNMVIYDCVNFYHSKELGVFLKKIIHERTVEIERNSLE</sequence>
<gene>
    <name evidence="1" type="ORF">C9Z68_24555</name>
</gene>
<proteinExistence type="predicted"/>
<name>A0A2A6PZY8_ECOLX</name>
<comment type="caution">
    <text evidence="1">The sequence shown here is derived from an EMBL/GenBank/DDBJ whole genome shotgun (WGS) entry which is preliminary data.</text>
</comment>